<organism evidence="3 4">
    <name type="scientific">Labeo rohita</name>
    <name type="common">Indian major carp</name>
    <name type="synonym">Cyprinus rohita</name>
    <dbReference type="NCBI Taxonomy" id="84645"/>
    <lineage>
        <taxon>Eukaryota</taxon>
        <taxon>Metazoa</taxon>
        <taxon>Chordata</taxon>
        <taxon>Craniata</taxon>
        <taxon>Vertebrata</taxon>
        <taxon>Euteleostomi</taxon>
        <taxon>Actinopterygii</taxon>
        <taxon>Neopterygii</taxon>
        <taxon>Teleostei</taxon>
        <taxon>Ostariophysi</taxon>
        <taxon>Cypriniformes</taxon>
        <taxon>Cyprinidae</taxon>
        <taxon>Labeoninae</taxon>
        <taxon>Labeonini</taxon>
        <taxon>Labeo</taxon>
    </lineage>
</organism>
<comment type="caution">
    <text evidence="3">The sequence shown here is derived from an EMBL/GenBank/DDBJ whole genome shotgun (WGS) entry which is preliminary data.</text>
</comment>
<name>A0A498NYB4_LABRO</name>
<dbReference type="EMBL" id="QBIY01007172">
    <property type="protein sequence ID" value="RXN36736.1"/>
    <property type="molecule type" value="Genomic_DNA"/>
</dbReference>
<reference evidence="3 4" key="1">
    <citation type="submission" date="2018-03" db="EMBL/GenBank/DDBJ databases">
        <title>Draft genome sequence of Rohu Carp (Labeo rohita).</title>
        <authorList>
            <person name="Das P."/>
            <person name="Kushwaha B."/>
            <person name="Joshi C.G."/>
            <person name="Kumar D."/>
            <person name="Nagpure N.S."/>
            <person name="Sahoo L."/>
            <person name="Das S.P."/>
            <person name="Bit A."/>
            <person name="Patnaik S."/>
            <person name="Meher P.K."/>
            <person name="Jayasankar P."/>
            <person name="Koringa P.G."/>
            <person name="Patel N.V."/>
            <person name="Hinsu A.T."/>
            <person name="Kumar R."/>
            <person name="Pandey M."/>
            <person name="Agarwal S."/>
            <person name="Srivastava S."/>
            <person name="Singh M."/>
            <person name="Iquebal M.A."/>
            <person name="Jaiswal S."/>
            <person name="Angadi U.B."/>
            <person name="Kumar N."/>
            <person name="Raza M."/>
            <person name="Shah T.M."/>
            <person name="Rai A."/>
            <person name="Jena J.K."/>
        </authorList>
    </citation>
    <scope>NUCLEOTIDE SEQUENCE [LARGE SCALE GENOMIC DNA]</scope>
    <source>
        <strain evidence="3">DASCIFA01</strain>
        <tissue evidence="3">Testis</tissue>
    </source>
</reference>
<keyword evidence="4" id="KW-1185">Reference proteome</keyword>
<dbReference type="AlphaFoldDB" id="A0A498NYB4"/>
<accession>A0A498NYB4</accession>
<gene>
    <name evidence="3" type="ORF">ROHU_002695</name>
</gene>
<evidence type="ECO:0000256" key="1">
    <source>
        <dbReference type="SAM" id="Coils"/>
    </source>
</evidence>
<evidence type="ECO:0000256" key="2">
    <source>
        <dbReference type="SAM" id="MobiDB-lite"/>
    </source>
</evidence>
<evidence type="ECO:0000313" key="3">
    <source>
        <dbReference type="EMBL" id="RXN36736.1"/>
    </source>
</evidence>
<sequence length="179" mass="19725">MLRKRSLPFPSSQVTWVARILLSTLGSPGEKEGEDPEKSVTEPEKEPAAGPAEEGGPGPSKNHSLPLSGPHAGPNLRPPHVRSNILLKFQNTSHSPDKGETGGCGCSEKLLQSEKKKITELQAIRKDLTALREQQDRHHQEDYYQLSQHLRGLHKVLNKTERRLLLGLSSGRVNVRKGA</sequence>
<dbReference type="Proteomes" id="UP000290572">
    <property type="component" value="Unassembled WGS sequence"/>
</dbReference>
<protein>
    <submittedName>
        <fullName evidence="3">Uncharacterized protein</fullName>
    </submittedName>
</protein>
<proteinExistence type="predicted"/>
<feature type="compositionally biased region" description="Basic and acidic residues" evidence="2">
    <location>
        <begin position="36"/>
        <end position="47"/>
    </location>
</feature>
<keyword evidence="1" id="KW-0175">Coiled coil</keyword>
<feature type="coiled-coil region" evidence="1">
    <location>
        <begin position="111"/>
        <end position="141"/>
    </location>
</feature>
<evidence type="ECO:0000313" key="4">
    <source>
        <dbReference type="Proteomes" id="UP000290572"/>
    </source>
</evidence>
<feature type="region of interest" description="Disordered" evidence="2">
    <location>
        <begin position="24"/>
        <end position="104"/>
    </location>
</feature>